<feature type="domain" description="Tripartite ATP-independent periplasmic transporters DctQ component" evidence="10">
    <location>
        <begin position="24"/>
        <end position="152"/>
    </location>
</feature>
<feature type="transmembrane region" description="Helical" evidence="9">
    <location>
        <begin position="127"/>
        <end position="148"/>
    </location>
</feature>
<feature type="transmembrane region" description="Helical" evidence="9">
    <location>
        <begin position="86"/>
        <end position="107"/>
    </location>
</feature>
<evidence type="ECO:0000256" key="3">
    <source>
        <dbReference type="ARBA" id="ARBA00022475"/>
    </source>
</evidence>
<evidence type="ECO:0000259" key="10">
    <source>
        <dbReference type="Pfam" id="PF04290"/>
    </source>
</evidence>
<evidence type="ECO:0000313" key="12">
    <source>
        <dbReference type="Proteomes" id="UP001172083"/>
    </source>
</evidence>
<keyword evidence="5 9" id="KW-0812">Transmembrane</keyword>
<keyword evidence="2" id="KW-0813">Transport</keyword>
<accession>A0ABT8LH09</accession>
<evidence type="ECO:0000256" key="2">
    <source>
        <dbReference type="ARBA" id="ARBA00022448"/>
    </source>
</evidence>
<evidence type="ECO:0000256" key="5">
    <source>
        <dbReference type="ARBA" id="ARBA00022692"/>
    </source>
</evidence>
<comment type="similarity">
    <text evidence="8">Belongs to the TRAP transporter small permease family.</text>
</comment>
<comment type="subcellular location">
    <subcellularLocation>
        <location evidence="1">Cell inner membrane</location>
        <topology evidence="1">Multi-pass membrane protein</topology>
    </subcellularLocation>
</comment>
<evidence type="ECO:0000256" key="4">
    <source>
        <dbReference type="ARBA" id="ARBA00022519"/>
    </source>
</evidence>
<keyword evidence="12" id="KW-1185">Reference proteome</keyword>
<protein>
    <submittedName>
        <fullName evidence="11">TRAP transporter small permease subunit</fullName>
    </submittedName>
</protein>
<feature type="transmembrane region" description="Helical" evidence="9">
    <location>
        <begin position="47"/>
        <end position="65"/>
    </location>
</feature>
<keyword evidence="6 9" id="KW-1133">Transmembrane helix</keyword>
<dbReference type="RefSeq" id="WP_346762432.1">
    <property type="nucleotide sequence ID" value="NZ_JAUJEB010000013.1"/>
</dbReference>
<dbReference type="PANTHER" id="PTHR35011:SF2">
    <property type="entry name" value="2,3-DIKETO-L-GULONATE TRAP TRANSPORTER SMALL PERMEASE PROTEIN YIAM"/>
    <property type="match status" value="1"/>
</dbReference>
<keyword evidence="3" id="KW-1003">Cell membrane</keyword>
<dbReference type="EMBL" id="JAUJEB010000013">
    <property type="protein sequence ID" value="MDN5217095.1"/>
    <property type="molecule type" value="Genomic_DNA"/>
</dbReference>
<evidence type="ECO:0000256" key="8">
    <source>
        <dbReference type="ARBA" id="ARBA00038436"/>
    </source>
</evidence>
<dbReference type="InterPro" id="IPR055348">
    <property type="entry name" value="DctQ"/>
</dbReference>
<evidence type="ECO:0000256" key="9">
    <source>
        <dbReference type="SAM" id="Phobius"/>
    </source>
</evidence>
<evidence type="ECO:0000313" key="11">
    <source>
        <dbReference type="EMBL" id="MDN5217095.1"/>
    </source>
</evidence>
<dbReference type="InterPro" id="IPR007387">
    <property type="entry name" value="TRAP_DctQ"/>
</dbReference>
<dbReference type="Pfam" id="PF04290">
    <property type="entry name" value="DctQ"/>
    <property type="match status" value="1"/>
</dbReference>
<dbReference type="PANTHER" id="PTHR35011">
    <property type="entry name" value="2,3-DIKETO-L-GULONATE TRAP TRANSPORTER SMALL PERMEASE PROTEIN YIAM"/>
    <property type="match status" value="1"/>
</dbReference>
<reference evidence="11" key="1">
    <citation type="submission" date="2023-06" db="EMBL/GenBank/DDBJ databases">
        <title>Genomic of Agaribacillus aureum.</title>
        <authorList>
            <person name="Wang G."/>
        </authorList>
    </citation>
    <scope>NUCLEOTIDE SEQUENCE</scope>
    <source>
        <strain evidence="11">BMA12</strain>
    </source>
</reference>
<name>A0ABT8LH09_9BACT</name>
<dbReference type="Proteomes" id="UP001172083">
    <property type="component" value="Unassembled WGS sequence"/>
</dbReference>
<organism evidence="11 12">
    <name type="scientific">Agaribacillus aureus</name>
    <dbReference type="NCBI Taxonomy" id="3051825"/>
    <lineage>
        <taxon>Bacteria</taxon>
        <taxon>Pseudomonadati</taxon>
        <taxon>Bacteroidota</taxon>
        <taxon>Cytophagia</taxon>
        <taxon>Cytophagales</taxon>
        <taxon>Splendidivirgaceae</taxon>
        <taxon>Agaribacillus</taxon>
    </lineage>
</organism>
<sequence>MRKQSAVVARILKLGTLISTFGFIGSTLIQIFARFLLESAPSWTEEAARFFFIYAICFAAGLAMKDNYYVYLDLVYNKLKESQKKILDLAISFFNLILFLVLGIYAIPFVMMAVTEKSPSLRMSMSLAFASIVVMALSVGFYAFLSLLKKLRKHQ</sequence>
<evidence type="ECO:0000256" key="6">
    <source>
        <dbReference type="ARBA" id="ARBA00022989"/>
    </source>
</evidence>
<comment type="caution">
    <text evidence="11">The sequence shown here is derived from an EMBL/GenBank/DDBJ whole genome shotgun (WGS) entry which is preliminary data.</text>
</comment>
<evidence type="ECO:0000256" key="1">
    <source>
        <dbReference type="ARBA" id="ARBA00004429"/>
    </source>
</evidence>
<keyword evidence="7 9" id="KW-0472">Membrane</keyword>
<proteinExistence type="inferred from homology"/>
<evidence type="ECO:0000256" key="7">
    <source>
        <dbReference type="ARBA" id="ARBA00023136"/>
    </source>
</evidence>
<gene>
    <name evidence="11" type="ORF">QQ020_33800</name>
</gene>
<keyword evidence="4" id="KW-0997">Cell inner membrane</keyword>
<feature type="transmembrane region" description="Helical" evidence="9">
    <location>
        <begin position="12"/>
        <end position="35"/>
    </location>
</feature>